<dbReference type="SUPFAM" id="SSF48452">
    <property type="entry name" value="TPR-like"/>
    <property type="match status" value="2"/>
</dbReference>
<dbReference type="SUPFAM" id="SSF46894">
    <property type="entry name" value="C-terminal effector domain of the bipartite response regulators"/>
    <property type="match status" value="1"/>
</dbReference>
<dbReference type="EMBL" id="CP060828">
    <property type="protein sequence ID" value="QNP76194.1"/>
    <property type="molecule type" value="Genomic_DNA"/>
</dbReference>
<reference evidence="9 10" key="1">
    <citation type="submission" date="2020-08" db="EMBL/GenBank/DDBJ databases">
        <title>A novel species.</title>
        <authorList>
            <person name="Gao J."/>
        </authorList>
    </citation>
    <scope>NUCLEOTIDE SEQUENCE [LARGE SCALE GENOMIC DNA]</scope>
    <source>
        <strain evidence="9 10">CRXT-G-22</strain>
    </source>
</reference>
<keyword evidence="4 6" id="KW-0238">DNA-binding</keyword>
<accession>A0A7H0ITS8</accession>
<evidence type="ECO:0000256" key="3">
    <source>
        <dbReference type="ARBA" id="ARBA00023015"/>
    </source>
</evidence>
<feature type="DNA-binding region" description="OmpR/PhoB-type" evidence="6">
    <location>
        <begin position="1"/>
        <end position="95"/>
    </location>
</feature>
<dbReference type="InterPro" id="IPR027417">
    <property type="entry name" value="P-loop_NTPase"/>
</dbReference>
<dbReference type="InterPro" id="IPR001867">
    <property type="entry name" value="OmpR/PhoB-type_DNA-bd"/>
</dbReference>
<proteinExistence type="inferred from homology"/>
<dbReference type="InterPro" id="IPR019734">
    <property type="entry name" value="TPR_rpt"/>
</dbReference>
<dbReference type="InterPro" id="IPR036388">
    <property type="entry name" value="WH-like_DNA-bd_sf"/>
</dbReference>
<gene>
    <name evidence="9" type="ORF">IAG44_41305</name>
</gene>
<dbReference type="Gene3D" id="3.40.50.300">
    <property type="entry name" value="P-loop containing nucleotide triphosphate hydrolases"/>
    <property type="match status" value="1"/>
</dbReference>
<evidence type="ECO:0000256" key="6">
    <source>
        <dbReference type="PROSITE-ProRule" id="PRU01091"/>
    </source>
</evidence>
<dbReference type="KEGG" id="sroi:IAG44_41305"/>
<dbReference type="Proteomes" id="UP000516052">
    <property type="component" value="Chromosome"/>
</dbReference>
<dbReference type="GO" id="GO:0043531">
    <property type="term" value="F:ADP binding"/>
    <property type="evidence" value="ECO:0007669"/>
    <property type="project" value="InterPro"/>
</dbReference>
<keyword evidence="2" id="KW-0902">Two-component regulatory system</keyword>
<keyword evidence="10" id="KW-1185">Reference proteome</keyword>
<dbReference type="Pfam" id="PF13424">
    <property type="entry name" value="TPR_12"/>
    <property type="match status" value="2"/>
</dbReference>
<feature type="region of interest" description="Disordered" evidence="7">
    <location>
        <begin position="920"/>
        <end position="947"/>
    </location>
</feature>
<dbReference type="GO" id="GO:0003677">
    <property type="term" value="F:DNA binding"/>
    <property type="evidence" value="ECO:0007669"/>
    <property type="project" value="UniProtKB-UniRule"/>
</dbReference>
<dbReference type="GO" id="GO:0000160">
    <property type="term" value="P:phosphorelay signal transduction system"/>
    <property type="evidence" value="ECO:0007669"/>
    <property type="project" value="UniProtKB-KW"/>
</dbReference>
<comment type="similarity">
    <text evidence="1">Belongs to the AfsR/DnrI/RedD regulatory family.</text>
</comment>
<dbReference type="Pfam" id="PF03704">
    <property type="entry name" value="BTAD"/>
    <property type="match status" value="1"/>
</dbReference>
<dbReference type="SMART" id="SM00862">
    <property type="entry name" value="Trans_reg_C"/>
    <property type="match status" value="1"/>
</dbReference>
<dbReference type="Pfam" id="PF00486">
    <property type="entry name" value="Trans_reg_C"/>
    <property type="match status" value="1"/>
</dbReference>
<evidence type="ECO:0000256" key="1">
    <source>
        <dbReference type="ARBA" id="ARBA00005820"/>
    </source>
</evidence>
<dbReference type="InterPro" id="IPR051677">
    <property type="entry name" value="AfsR-DnrI-RedD_regulator"/>
</dbReference>
<evidence type="ECO:0000256" key="4">
    <source>
        <dbReference type="ARBA" id="ARBA00023125"/>
    </source>
</evidence>
<protein>
    <submittedName>
        <fullName evidence="9">Tetratricopeptide repeat protein</fullName>
    </submittedName>
</protein>
<dbReference type="SUPFAM" id="SSF52540">
    <property type="entry name" value="P-loop containing nucleoside triphosphate hydrolases"/>
    <property type="match status" value="1"/>
</dbReference>
<dbReference type="CDD" id="cd15831">
    <property type="entry name" value="BTAD"/>
    <property type="match status" value="1"/>
</dbReference>
<keyword evidence="3" id="KW-0805">Transcription regulation</keyword>
<dbReference type="Gene3D" id="1.25.40.10">
    <property type="entry name" value="Tetratricopeptide repeat domain"/>
    <property type="match status" value="2"/>
</dbReference>
<dbReference type="PRINTS" id="PR00364">
    <property type="entry name" value="DISEASERSIST"/>
</dbReference>
<dbReference type="InterPro" id="IPR011990">
    <property type="entry name" value="TPR-like_helical_dom_sf"/>
</dbReference>
<dbReference type="GO" id="GO:0006355">
    <property type="term" value="P:regulation of DNA-templated transcription"/>
    <property type="evidence" value="ECO:0007669"/>
    <property type="project" value="InterPro"/>
</dbReference>
<evidence type="ECO:0000256" key="7">
    <source>
        <dbReference type="SAM" id="MobiDB-lite"/>
    </source>
</evidence>
<dbReference type="AlphaFoldDB" id="A0A7H0ITS8"/>
<organism evidence="9 10">
    <name type="scientific">Streptomyces roseirectus</name>
    <dbReference type="NCBI Taxonomy" id="2768066"/>
    <lineage>
        <taxon>Bacteria</taxon>
        <taxon>Bacillati</taxon>
        <taxon>Actinomycetota</taxon>
        <taxon>Actinomycetes</taxon>
        <taxon>Kitasatosporales</taxon>
        <taxon>Streptomycetaceae</taxon>
        <taxon>Streptomyces</taxon>
    </lineage>
</organism>
<feature type="domain" description="OmpR/PhoB-type" evidence="8">
    <location>
        <begin position="1"/>
        <end position="95"/>
    </location>
</feature>
<evidence type="ECO:0000259" key="8">
    <source>
        <dbReference type="PROSITE" id="PS51755"/>
    </source>
</evidence>
<dbReference type="InterPro" id="IPR016032">
    <property type="entry name" value="Sig_transdc_resp-reg_C-effctor"/>
</dbReference>
<dbReference type="PANTHER" id="PTHR35807">
    <property type="entry name" value="TRANSCRIPTIONAL REGULATOR REDD-RELATED"/>
    <property type="match status" value="1"/>
</dbReference>
<evidence type="ECO:0000313" key="10">
    <source>
        <dbReference type="Proteomes" id="UP000516052"/>
    </source>
</evidence>
<evidence type="ECO:0000313" key="9">
    <source>
        <dbReference type="EMBL" id="QNP76194.1"/>
    </source>
</evidence>
<name>A0A7H0ITS8_9ACTN</name>
<feature type="compositionally biased region" description="Acidic residues" evidence="7">
    <location>
        <begin position="923"/>
        <end position="939"/>
    </location>
</feature>
<evidence type="ECO:0000256" key="2">
    <source>
        <dbReference type="ARBA" id="ARBA00023012"/>
    </source>
</evidence>
<evidence type="ECO:0000256" key="5">
    <source>
        <dbReference type="ARBA" id="ARBA00023163"/>
    </source>
</evidence>
<dbReference type="PROSITE" id="PS51755">
    <property type="entry name" value="OMPR_PHOB"/>
    <property type="match status" value="1"/>
</dbReference>
<dbReference type="SMART" id="SM00028">
    <property type="entry name" value="TPR"/>
    <property type="match status" value="5"/>
</dbReference>
<sequence>MTEFLLLGTVELRGPDGVLVELGPAKRRTVLAALLVDAGRWVTVETLIDRVWGEDVPAQARPSLYAHVARIRRSLAEAGPAPRLRRGPGGYLLDVPPDRVDVLRFRQVVERARKQECGPAERAVLLRQALGWWRGEPLAGLSGAWVRRTRESWGQERVEAALEWAEAEYRTGRHAGVIGELTALAAEHPFVEPLTAALMRALQAAGRAPEALACFAVLQKRLAEELGTDPGAEVRRVHQAILRGEPVLSAEAAVPAQLPLEVRGFTGRTRELARLDGILATAGRQPVVVSAVSGTAGVGKTALVVHWAHRVADRFPDGQLYVNLRGFDPSGAAVTPDQAVRDFLDALGCPAQRVPADLQARASLYRSLLAGRRVLVVLDNARDADQVRPLLPGSPGCLAVVTSRDRLAGLVVAEGAHPLALDLLSPAEARALLGRRLGADRVAAEPDAVEEIVARCARLPLALAVATARAAAHPGFPLAAVAAELRESHGSLDAFTGGDLTTDVRAVFSWSHDALTPVQARLFALLGLAPGPDIALFALASLAGLPRPATRAAVRALENLHLVEEQEPGRWRMHDLVRLYAADRGRQDLAPGDREAALRRLTGSYLHTVCAALRLMPLDDMPPVLGDPAPGCLPQPLATQAEAVRWLTRELPNLLAAQRLATERGWRRFVWQFAWSLDQFYGLLGHVHDRVAMWRAALAALGDDDPPDVRMRVHRRLGHAANHAGFHDEARTHLARALDLAEQADDHPNQARVHIALAQTYGQQDRLREALEHSGRALRLLRELDLPATKAAALNAVGWYEARLGRYGPARVHCEAALPLARASGHESIEADILDSLGYIAHHTGRHTEAVAHYRLAVTRYRRSGSDPWVADTLDRLGLAYAALGRPTQARAAWTESAAMYEAQHRTAPAERVRHRLDRLGSADDEDDGEEGYGADDERDGWTGAGA</sequence>
<dbReference type="InterPro" id="IPR005158">
    <property type="entry name" value="BTAD"/>
</dbReference>
<keyword evidence="5" id="KW-0804">Transcription</keyword>
<dbReference type="PANTHER" id="PTHR35807:SF1">
    <property type="entry name" value="TRANSCRIPTIONAL REGULATOR REDD"/>
    <property type="match status" value="1"/>
</dbReference>
<dbReference type="SMART" id="SM01043">
    <property type="entry name" value="BTAD"/>
    <property type="match status" value="1"/>
</dbReference>
<dbReference type="Gene3D" id="1.10.10.10">
    <property type="entry name" value="Winged helix-like DNA-binding domain superfamily/Winged helix DNA-binding domain"/>
    <property type="match status" value="1"/>
</dbReference>